<dbReference type="EMBL" id="JAUPFM010000017">
    <property type="protein sequence ID" value="KAK2824687.1"/>
    <property type="molecule type" value="Genomic_DNA"/>
</dbReference>
<keyword evidence="8" id="KW-1185">Reference proteome</keyword>
<evidence type="ECO:0008006" key="9">
    <source>
        <dbReference type="Google" id="ProtNLM"/>
    </source>
</evidence>
<gene>
    <name evidence="7" type="ORF">Q5P01_021862</name>
</gene>
<feature type="compositionally biased region" description="Basic and acidic residues" evidence="5">
    <location>
        <begin position="223"/>
        <end position="238"/>
    </location>
</feature>
<keyword evidence="6" id="KW-0812">Transmembrane</keyword>
<comment type="caution">
    <text evidence="7">The sequence shown here is derived from an EMBL/GenBank/DDBJ whole genome shotgun (WGS) entry which is preliminary data.</text>
</comment>
<dbReference type="PANTHER" id="PTHR12080:SF125">
    <property type="entry name" value="CD48 ANTIGEN-LIKE"/>
    <property type="match status" value="1"/>
</dbReference>
<keyword evidence="6" id="KW-1133">Transmembrane helix</keyword>
<dbReference type="InterPro" id="IPR015631">
    <property type="entry name" value="CD2/SLAM_rcpt"/>
</dbReference>
<dbReference type="PANTHER" id="PTHR12080">
    <property type="entry name" value="SIGNALING LYMPHOCYTIC ACTIVATION MOLECULE"/>
    <property type="match status" value="1"/>
</dbReference>
<proteinExistence type="predicted"/>
<protein>
    <recommendedName>
        <fullName evidence="9">Ig-like domain-containing protein</fullName>
    </recommendedName>
</protein>
<reference evidence="7" key="1">
    <citation type="submission" date="2023-07" db="EMBL/GenBank/DDBJ databases">
        <title>Chromosome-level Genome Assembly of Striped Snakehead (Channa striata).</title>
        <authorList>
            <person name="Liu H."/>
        </authorList>
    </citation>
    <scope>NUCLEOTIDE SEQUENCE</scope>
    <source>
        <strain evidence="7">Gz</strain>
        <tissue evidence="7">Muscle</tissue>
    </source>
</reference>
<evidence type="ECO:0000256" key="1">
    <source>
        <dbReference type="ARBA" id="ARBA00004370"/>
    </source>
</evidence>
<keyword evidence="3 6" id="KW-0472">Membrane</keyword>
<evidence type="ECO:0000256" key="5">
    <source>
        <dbReference type="SAM" id="MobiDB-lite"/>
    </source>
</evidence>
<evidence type="ECO:0000313" key="7">
    <source>
        <dbReference type="EMBL" id="KAK2824687.1"/>
    </source>
</evidence>
<evidence type="ECO:0000256" key="3">
    <source>
        <dbReference type="ARBA" id="ARBA00023136"/>
    </source>
</evidence>
<dbReference type="InterPro" id="IPR036179">
    <property type="entry name" value="Ig-like_dom_sf"/>
</dbReference>
<evidence type="ECO:0000256" key="6">
    <source>
        <dbReference type="SAM" id="Phobius"/>
    </source>
</evidence>
<evidence type="ECO:0000313" key="8">
    <source>
        <dbReference type="Proteomes" id="UP001187415"/>
    </source>
</evidence>
<dbReference type="Gene3D" id="2.60.40.10">
    <property type="entry name" value="Immunoglobulins"/>
    <property type="match status" value="2"/>
</dbReference>
<keyword evidence="4" id="KW-0325">Glycoprotein</keyword>
<sequence>MSPPETVQGLTSILWKFNGNLVAEWVKDKVPLEYYSQFKGRTTLNTGDGLLTISSMTAADAGRYTVETNNKVQTVGYNAKVLNKVPKPTVEVQPLGCNPTSPDCYLTCNGNTTGAEPVTYSWKKDDKDWQSSEKRINIINNEEMQRVKTFICRMNNSVSQEDSDPIDNLFFQEKQPESSPGVGVGLGVVSFLLLIIGSVFLYCKKDELKSKFQSRNARNQAKNVDKDHDKKTDKHSPGENENFCLNTRPEQ</sequence>
<accession>A0AA88LUW8</accession>
<dbReference type="Proteomes" id="UP001187415">
    <property type="component" value="Unassembled WGS sequence"/>
</dbReference>
<evidence type="ECO:0000256" key="2">
    <source>
        <dbReference type="ARBA" id="ARBA00022729"/>
    </source>
</evidence>
<feature type="transmembrane region" description="Helical" evidence="6">
    <location>
        <begin position="182"/>
        <end position="203"/>
    </location>
</feature>
<feature type="region of interest" description="Disordered" evidence="5">
    <location>
        <begin position="214"/>
        <end position="251"/>
    </location>
</feature>
<evidence type="ECO:0000256" key="4">
    <source>
        <dbReference type="ARBA" id="ARBA00023180"/>
    </source>
</evidence>
<dbReference type="AlphaFoldDB" id="A0AA88LUW8"/>
<dbReference type="SUPFAM" id="SSF48726">
    <property type="entry name" value="Immunoglobulin"/>
    <property type="match status" value="2"/>
</dbReference>
<organism evidence="7 8">
    <name type="scientific">Channa striata</name>
    <name type="common">Snakehead murrel</name>
    <name type="synonym">Ophicephalus striatus</name>
    <dbReference type="NCBI Taxonomy" id="64152"/>
    <lineage>
        <taxon>Eukaryota</taxon>
        <taxon>Metazoa</taxon>
        <taxon>Chordata</taxon>
        <taxon>Craniata</taxon>
        <taxon>Vertebrata</taxon>
        <taxon>Euteleostomi</taxon>
        <taxon>Actinopterygii</taxon>
        <taxon>Neopterygii</taxon>
        <taxon>Teleostei</taxon>
        <taxon>Neoteleostei</taxon>
        <taxon>Acanthomorphata</taxon>
        <taxon>Anabantaria</taxon>
        <taxon>Anabantiformes</taxon>
        <taxon>Channoidei</taxon>
        <taxon>Channidae</taxon>
        <taxon>Channa</taxon>
    </lineage>
</organism>
<comment type="subcellular location">
    <subcellularLocation>
        <location evidence="1">Membrane</location>
    </subcellularLocation>
</comment>
<dbReference type="InterPro" id="IPR013783">
    <property type="entry name" value="Ig-like_fold"/>
</dbReference>
<dbReference type="GO" id="GO:0016020">
    <property type="term" value="C:membrane"/>
    <property type="evidence" value="ECO:0007669"/>
    <property type="project" value="UniProtKB-SubCell"/>
</dbReference>
<keyword evidence="2" id="KW-0732">Signal</keyword>
<name>A0AA88LUW8_CHASR</name>